<dbReference type="GO" id="GO:0005524">
    <property type="term" value="F:ATP binding"/>
    <property type="evidence" value="ECO:0007669"/>
    <property type="project" value="UniProtKB-KW"/>
</dbReference>
<accession>A0A383U3V2</accession>
<evidence type="ECO:0000256" key="3">
    <source>
        <dbReference type="PIRSR" id="PIRSR640198-3"/>
    </source>
</evidence>
<keyword evidence="6" id="KW-1185">Reference proteome</keyword>
<protein>
    <submittedName>
        <fullName evidence="5">Protein involved in cell division</fullName>
    </submittedName>
</protein>
<reference evidence="5 6" key="1">
    <citation type="submission" date="2018-09" db="EMBL/GenBank/DDBJ databases">
        <authorList>
            <consortium name="Pathogen Informatics"/>
        </authorList>
    </citation>
    <scope>NUCLEOTIDE SEQUENCE [LARGE SCALE GENOMIC DNA]</scope>
    <source>
        <strain evidence="5 6">OH-22767</strain>
    </source>
</reference>
<feature type="site" description="Important for autoinhibition of adenylyltransferase activity" evidence="3">
    <location>
        <position position="35"/>
    </location>
</feature>
<dbReference type="InterPro" id="IPR003812">
    <property type="entry name" value="Fido"/>
</dbReference>
<feature type="binding site" evidence="2">
    <location>
        <begin position="212"/>
        <end position="213"/>
    </location>
    <ligand>
        <name>ATP</name>
        <dbReference type="ChEBI" id="CHEBI:30616"/>
    </ligand>
</feature>
<evidence type="ECO:0000256" key="2">
    <source>
        <dbReference type="PIRSR" id="PIRSR640198-2"/>
    </source>
</evidence>
<dbReference type="SUPFAM" id="SSF140931">
    <property type="entry name" value="Fic-like"/>
    <property type="match status" value="1"/>
</dbReference>
<keyword evidence="5" id="KW-0132">Cell division</keyword>
<dbReference type="InterPro" id="IPR040198">
    <property type="entry name" value="Fido_containing"/>
</dbReference>
<organism evidence="5 6">
    <name type="scientific">Candidatus Ornithobacterium hominis</name>
    <dbReference type="NCBI Taxonomy" id="2497989"/>
    <lineage>
        <taxon>Bacteria</taxon>
        <taxon>Pseudomonadati</taxon>
        <taxon>Bacteroidota</taxon>
        <taxon>Flavobacteriia</taxon>
        <taxon>Flavobacteriales</taxon>
        <taxon>Weeksellaceae</taxon>
        <taxon>Ornithobacterium</taxon>
    </lineage>
</organism>
<feature type="domain" description="Fido" evidence="4">
    <location>
        <begin position="85"/>
        <end position="234"/>
    </location>
</feature>
<evidence type="ECO:0000256" key="1">
    <source>
        <dbReference type="PIRSR" id="PIRSR640198-1"/>
    </source>
</evidence>
<evidence type="ECO:0000313" key="6">
    <source>
        <dbReference type="Proteomes" id="UP000262142"/>
    </source>
</evidence>
<dbReference type="PANTHER" id="PTHR13504">
    <property type="entry name" value="FIDO DOMAIN-CONTAINING PROTEIN DDB_G0283145"/>
    <property type="match status" value="1"/>
</dbReference>
<dbReference type="OrthoDB" id="9814400at2"/>
<feature type="active site" evidence="1">
    <location>
        <position position="176"/>
    </location>
</feature>
<dbReference type="Pfam" id="PF02661">
    <property type="entry name" value="Fic"/>
    <property type="match status" value="1"/>
</dbReference>
<keyword evidence="5" id="KW-0131">Cell cycle</keyword>
<feature type="binding site" evidence="2">
    <location>
        <begin position="180"/>
        <end position="187"/>
    </location>
    <ligand>
        <name>ATP</name>
        <dbReference type="ChEBI" id="CHEBI:30616"/>
    </ligand>
</feature>
<evidence type="ECO:0000259" key="4">
    <source>
        <dbReference type="PROSITE" id="PS51459"/>
    </source>
</evidence>
<sequence length="261" mass="30259">MEELIKEYIDLKIEDAFNFEEYNKILITCHSTRIEGSTITFEEADELIRNGFTPGGKPIDFSLAVLDHYKALEFILGRAKEKYTFSIEFIQEIAAKVMKSTGGIYNNALGVVDVSKGDLRNTSVRAGSAVFMNHQKVKPALKDLVDTINDELPRQDSIEDKLKLTFYAHYELVNIHPFLDGNGRTSRLVMNFLQKQYDLPLSTIFSEDKPDYYKALNSVERDEKFDKYYAFMFDQYRKKLQTEINKVKNIDLGDKKRGFRR</sequence>
<keyword evidence="2" id="KW-0067">ATP-binding</keyword>
<proteinExistence type="predicted"/>
<dbReference type="Proteomes" id="UP000262142">
    <property type="component" value="Unassembled WGS sequence"/>
</dbReference>
<dbReference type="RefSeq" id="WP_119058132.1">
    <property type="nucleotide sequence ID" value="NZ_UNSC01000008.1"/>
</dbReference>
<dbReference type="EMBL" id="UNSC01000008">
    <property type="protein sequence ID" value="SZD74220.1"/>
    <property type="molecule type" value="Genomic_DNA"/>
</dbReference>
<evidence type="ECO:0000313" key="5">
    <source>
        <dbReference type="EMBL" id="SZD74220.1"/>
    </source>
</evidence>
<dbReference type="PANTHER" id="PTHR13504:SF38">
    <property type="entry name" value="FIDO DOMAIN-CONTAINING PROTEIN"/>
    <property type="match status" value="1"/>
</dbReference>
<gene>
    <name evidence="5" type="ORF">SAMEA104719789_01679</name>
</gene>
<dbReference type="PROSITE" id="PS51459">
    <property type="entry name" value="FIDO"/>
    <property type="match status" value="1"/>
</dbReference>
<dbReference type="InterPro" id="IPR036597">
    <property type="entry name" value="Fido-like_dom_sf"/>
</dbReference>
<dbReference type="AlphaFoldDB" id="A0A383U3V2"/>
<keyword evidence="2" id="KW-0547">Nucleotide-binding</keyword>
<dbReference type="GO" id="GO:0051301">
    <property type="term" value="P:cell division"/>
    <property type="evidence" value="ECO:0007669"/>
    <property type="project" value="UniProtKB-KW"/>
</dbReference>
<name>A0A383U3V2_9FLAO</name>
<dbReference type="Gene3D" id="1.10.3290.10">
    <property type="entry name" value="Fido-like domain"/>
    <property type="match status" value="1"/>
</dbReference>